<dbReference type="EC" id="1.2.4.1" evidence="4"/>
<gene>
    <name evidence="13" type="primary">PDHA1</name>
</gene>
<evidence type="ECO:0000256" key="2">
    <source>
        <dbReference type="ARBA" id="ARBA00003754"/>
    </source>
</evidence>
<evidence type="ECO:0000256" key="11">
    <source>
        <dbReference type="ARBA" id="ARBA00075430"/>
    </source>
</evidence>
<dbReference type="FunFam" id="3.40.50.970:FF:000013">
    <property type="entry name" value="Pyruvate dehydrogenase E1 component subunit alpha"/>
    <property type="match status" value="1"/>
</dbReference>
<dbReference type="PANTHER" id="PTHR11516">
    <property type="entry name" value="PYRUVATE DEHYDROGENASE E1 COMPONENT, ALPHA SUBUNIT BACTERIAL AND ORGANELLAR"/>
    <property type="match status" value="1"/>
</dbReference>
<comment type="subcellular location">
    <subcellularLocation>
        <location evidence="3">Mitochondrion</location>
    </subcellularLocation>
</comment>
<dbReference type="GeneTree" id="ENSGT00530000063174"/>
<evidence type="ECO:0000256" key="6">
    <source>
        <dbReference type="ARBA" id="ARBA00023002"/>
    </source>
</evidence>
<evidence type="ECO:0000313" key="13">
    <source>
        <dbReference type="Ensembl" id="ENSSBOP00000008512.1"/>
    </source>
</evidence>
<sequence>MRKMLAAVSRVLSGASQKPASRVLIASRNFANDATFEIKKCDLHRLEEGPPVTTVLTREDGLKYYRMMQTVRRMELKADQLYKQKIIRGFCHLCDGQVSGRFVIELCYLVAHVWSLMTVLAQICHCCLGDVFLQKHEACCVGLEAGINPTDHLITAYRAHGFTFTRGLSVREILAELTGRKGGCAKGKGGSMHMYAKNFYGGNGIVGAQVPLGAGIALACKYNGKDEVCLTLYGDGAANQGQIFEAYNMAALWKLPCIFICENNRYGMGTSVERAAASTDYYKRGDFIPGLRVDGMDILCVREATRFAAAYCRSGKGPILMELQTYRYHGHSMSDPGVSYRTREEIQEVRSKSDPIMLLKDRMVNSNLASVEELKEIDVEVRKEIEDAAQFATADPEPPLEELGYHIYSSDPPFEVRGANQWIKFKSVS</sequence>
<keyword evidence="8" id="KW-0496">Mitochondrion</keyword>
<evidence type="ECO:0000256" key="10">
    <source>
        <dbReference type="ARBA" id="ARBA00074576"/>
    </source>
</evidence>
<dbReference type="InterPro" id="IPR001017">
    <property type="entry name" value="DH_E1"/>
</dbReference>
<reference evidence="13" key="1">
    <citation type="submission" date="2025-08" db="UniProtKB">
        <authorList>
            <consortium name="Ensembl"/>
        </authorList>
    </citation>
    <scope>IDENTIFICATION</scope>
</reference>
<dbReference type="InterPro" id="IPR050642">
    <property type="entry name" value="PDH_E1_Alpha_Subunit"/>
</dbReference>
<comment type="subunit">
    <text evidence="9">Heterotetramer of two PDHA2 and two PDHB subunits. The heterotetramer interacts with DLAT, and is part of the multimeric pyruvate dehydrogenase complex that contains multiple copies of pyruvate dehydrogenase (E1), dihydrolipoamide acetyltransferase (DLAT, E2) and lipoamide dehydrogenase (DLD, E3). These subunits are bound to an inner core composed of about 48 DLAT and 12 PDHX molecules.</text>
</comment>
<dbReference type="GO" id="GO:0006086">
    <property type="term" value="P:pyruvate decarboxylation to acetyl-CoA"/>
    <property type="evidence" value="ECO:0007669"/>
    <property type="project" value="TreeGrafter"/>
</dbReference>
<evidence type="ECO:0000313" key="14">
    <source>
        <dbReference type="Proteomes" id="UP000233220"/>
    </source>
</evidence>
<comment type="function">
    <text evidence="2">The pyruvate dehydrogenase complex catalyzes the overall conversion of pyruvate to acetyl-CoA and CO(2), and thereby links the glycolytic pathway to the tricarboxylic cycle.</text>
</comment>
<dbReference type="Proteomes" id="UP000233220">
    <property type="component" value="Unplaced"/>
</dbReference>
<organism evidence="13 14">
    <name type="scientific">Saimiri boliviensis boliviensis</name>
    <name type="common">Bolivian squirrel monkey</name>
    <dbReference type="NCBI Taxonomy" id="39432"/>
    <lineage>
        <taxon>Eukaryota</taxon>
        <taxon>Metazoa</taxon>
        <taxon>Chordata</taxon>
        <taxon>Craniata</taxon>
        <taxon>Vertebrata</taxon>
        <taxon>Euteleostomi</taxon>
        <taxon>Mammalia</taxon>
        <taxon>Eutheria</taxon>
        <taxon>Euarchontoglires</taxon>
        <taxon>Primates</taxon>
        <taxon>Haplorrhini</taxon>
        <taxon>Platyrrhini</taxon>
        <taxon>Cebidae</taxon>
        <taxon>Saimiriinae</taxon>
        <taxon>Saimiri</taxon>
    </lineage>
</organism>
<keyword evidence="6" id="KW-0560">Oxidoreductase</keyword>
<dbReference type="AlphaFoldDB" id="A0A2K6SMB0"/>
<keyword evidence="14" id="KW-1185">Reference proteome</keyword>
<reference evidence="13" key="2">
    <citation type="submission" date="2025-09" db="UniProtKB">
        <authorList>
            <consortium name="Ensembl"/>
        </authorList>
    </citation>
    <scope>IDENTIFICATION</scope>
</reference>
<evidence type="ECO:0000256" key="7">
    <source>
        <dbReference type="ARBA" id="ARBA00023052"/>
    </source>
</evidence>
<evidence type="ECO:0000256" key="3">
    <source>
        <dbReference type="ARBA" id="ARBA00004173"/>
    </source>
</evidence>
<keyword evidence="7" id="KW-0786">Thiamine pyrophosphate</keyword>
<dbReference type="PANTHER" id="PTHR11516:SF52">
    <property type="entry name" value="PYRUVATE DEHYDROGENASE E1 COMPONENT SUBUNIT ALPHA, SOMATIC FORM, MITOCHONDRIAL"/>
    <property type="match status" value="1"/>
</dbReference>
<evidence type="ECO:0000256" key="1">
    <source>
        <dbReference type="ARBA" id="ARBA00001964"/>
    </source>
</evidence>
<dbReference type="Pfam" id="PF00676">
    <property type="entry name" value="E1_dh"/>
    <property type="match status" value="1"/>
</dbReference>
<comment type="cofactor">
    <cofactor evidence="1">
        <name>thiamine diphosphate</name>
        <dbReference type="ChEBI" id="CHEBI:58937"/>
    </cofactor>
</comment>
<dbReference type="Gene3D" id="3.40.50.970">
    <property type="match status" value="2"/>
</dbReference>
<dbReference type="GO" id="GO:0004739">
    <property type="term" value="F:pyruvate dehydrogenase (acetyl-transferring) activity"/>
    <property type="evidence" value="ECO:0007669"/>
    <property type="project" value="UniProtKB-EC"/>
</dbReference>
<dbReference type="InterPro" id="IPR029061">
    <property type="entry name" value="THDP-binding"/>
</dbReference>
<proteinExistence type="predicted"/>
<evidence type="ECO:0000256" key="9">
    <source>
        <dbReference type="ARBA" id="ARBA00062595"/>
    </source>
</evidence>
<dbReference type="CDD" id="cd02000">
    <property type="entry name" value="TPP_E1_PDC_ADC_BCADC"/>
    <property type="match status" value="1"/>
</dbReference>
<evidence type="ECO:0000256" key="4">
    <source>
        <dbReference type="ARBA" id="ARBA00012281"/>
    </source>
</evidence>
<evidence type="ECO:0000259" key="12">
    <source>
        <dbReference type="Pfam" id="PF00676"/>
    </source>
</evidence>
<dbReference type="Ensembl" id="ENSSBOT00000025272.1">
    <property type="protein sequence ID" value="ENSSBOP00000008512.1"/>
    <property type="gene ID" value="ENSSBOG00000021023.1"/>
</dbReference>
<dbReference type="GO" id="GO:0005759">
    <property type="term" value="C:mitochondrial matrix"/>
    <property type="evidence" value="ECO:0007669"/>
    <property type="project" value="UniProtKB-ARBA"/>
</dbReference>
<feature type="domain" description="Dehydrogenase E1 component" evidence="12">
    <location>
        <begin position="134"/>
        <end position="400"/>
    </location>
</feature>
<evidence type="ECO:0000256" key="8">
    <source>
        <dbReference type="ARBA" id="ARBA00023128"/>
    </source>
</evidence>
<name>A0A2K6SMB0_SAIBB</name>
<protein>
    <recommendedName>
        <fullName evidence="10">Pyruvate dehydrogenase E1 component subunit alpha, testis-specific form, mitochondrial</fullName>
        <ecNumber evidence="4">1.2.4.1</ecNumber>
    </recommendedName>
    <alternativeName>
        <fullName evidence="11">PDHE1-A type II</fullName>
    </alternativeName>
</protein>
<dbReference type="SUPFAM" id="SSF52518">
    <property type="entry name" value="Thiamin diphosphate-binding fold (THDP-binding)"/>
    <property type="match status" value="2"/>
</dbReference>
<evidence type="ECO:0000256" key="5">
    <source>
        <dbReference type="ARBA" id="ARBA00022946"/>
    </source>
</evidence>
<accession>A0A2K6SMB0</accession>
<keyword evidence="5" id="KW-0809">Transit peptide</keyword>